<keyword evidence="1" id="KW-0547">Nucleotide-binding</keyword>
<dbReference type="KEGG" id="cch:Cag_0947"/>
<dbReference type="GO" id="GO:0009432">
    <property type="term" value="P:SOS response"/>
    <property type="evidence" value="ECO:0007669"/>
    <property type="project" value="TreeGrafter"/>
</dbReference>
<sequence length="647" mass="70804">MNNSVGFRIECKSTHIVSGYLLGMTQPSLVAQLQFGETISYKALIDRLVLCLSNYLPPQQLKELSFAQNDAQSFAKVIVLIVTGLQESVGLPVLGIAKVMNQSNKALKELEKPVYLFQLFFPSFEPQAAKLLLEWLLNTLNHLKEKQTALSETQHKALQQLFQKLRVMAPGGTNNIRFIRAAHTLGIPLLSLPGGVFQYGWGCNARWFDSSITDATPAIGVKLARNKLVTNALLKIGGLPVPEGRRVSSLEDALLYAKQLGYPVVIKPADLDQGAGVYADLRNSDEVREAFAHARKLSPTIMLERHSVGKVFRITVFRGEAVAVVERLPAGVLGDGVSTVQALVEKVNKDPRRSKTSFSLMKPIVIDNEAQMMLDREQMSLNTVPLAGQFIALRRAANVSTGGDVILLSPHEYDASYANLARRAAALLRLDVAAVDFIAHDIGKPWQQAFATVIEVNAQPQMGGVRTNLNKQLLASYVHGDGTIPAVMVLGADSATIVRQVRERYGNELSGLGSVSSDGVFIGNNAIGNGGKNIITEIQALIVDSTITALLFAGEHNNLLSQGLPLPFCHYLILSDCSSEVNDIARQLDIFHKHIKNEVWLVQGHVLQGHVERLFGQDKIRLFVSIMEIVTAIKQTFDVNIMSAKIN</sequence>
<accession>Q3AS15</accession>
<name>Q3AS15_CHLCH</name>
<reference evidence="3" key="1">
    <citation type="submission" date="2005-08" db="EMBL/GenBank/DDBJ databases">
        <title>Complete sequence of Chlorobium chlorochromatii CaD3.</title>
        <authorList>
            <person name="Copeland A."/>
            <person name="Lucas S."/>
            <person name="Lapidus A."/>
            <person name="Barry K."/>
            <person name="Detter J.C."/>
            <person name="Glavina T."/>
            <person name="Hammon N."/>
            <person name="Israni S."/>
            <person name="Pitluck S."/>
            <person name="Bryant D."/>
            <person name="Schmutz J."/>
            <person name="Larimer F."/>
            <person name="Land M."/>
            <person name="Kyrpides N."/>
            <person name="Ivanova N."/>
            <person name="Richardson P."/>
        </authorList>
    </citation>
    <scope>NUCLEOTIDE SEQUENCE [LARGE SCALE GENOMIC DNA]</scope>
    <source>
        <strain evidence="3">CaD3</strain>
    </source>
</reference>
<dbReference type="PANTHER" id="PTHR21621">
    <property type="entry name" value="RIBOSOMAL PROTEIN S6 MODIFICATION PROTEIN"/>
    <property type="match status" value="1"/>
</dbReference>
<dbReference type="InterPro" id="IPR005479">
    <property type="entry name" value="CPAse_ATP-bd"/>
</dbReference>
<protein>
    <submittedName>
        <fullName evidence="3">D-alanine-D-alanine ligase and related ATP-grasp enzymes-like protein</fullName>
    </submittedName>
</protein>
<keyword evidence="3" id="KW-0436">Ligase</keyword>
<dbReference type="GO" id="GO:0046872">
    <property type="term" value="F:metal ion binding"/>
    <property type="evidence" value="ECO:0007669"/>
    <property type="project" value="InterPro"/>
</dbReference>
<organism evidence="3">
    <name type="scientific">Chlorobium chlorochromatii (strain CaD3)</name>
    <dbReference type="NCBI Taxonomy" id="340177"/>
    <lineage>
        <taxon>Bacteria</taxon>
        <taxon>Pseudomonadati</taxon>
        <taxon>Chlorobiota</taxon>
        <taxon>Chlorobiia</taxon>
        <taxon>Chlorobiales</taxon>
        <taxon>Chlorobiaceae</taxon>
        <taxon>Chlorobium/Pelodictyon group</taxon>
        <taxon>Chlorobium</taxon>
    </lineage>
</organism>
<dbReference type="SUPFAM" id="SSF56059">
    <property type="entry name" value="Glutathione synthetase ATP-binding domain-like"/>
    <property type="match status" value="1"/>
</dbReference>
<dbReference type="InterPro" id="IPR011761">
    <property type="entry name" value="ATP-grasp"/>
</dbReference>
<dbReference type="GO" id="GO:0018169">
    <property type="term" value="F:ribosomal S6-glutamic acid ligase activity"/>
    <property type="evidence" value="ECO:0007669"/>
    <property type="project" value="TreeGrafter"/>
</dbReference>
<proteinExistence type="predicted"/>
<dbReference type="STRING" id="340177.Cag_0947"/>
<keyword evidence="1" id="KW-0067">ATP-binding</keyword>
<dbReference type="GO" id="GO:0005524">
    <property type="term" value="F:ATP binding"/>
    <property type="evidence" value="ECO:0007669"/>
    <property type="project" value="UniProtKB-UniRule"/>
</dbReference>
<dbReference type="AlphaFoldDB" id="Q3AS15"/>
<dbReference type="PANTHER" id="PTHR21621:SF0">
    <property type="entry name" value="BETA-CITRYLGLUTAMATE SYNTHASE B-RELATED"/>
    <property type="match status" value="1"/>
</dbReference>
<gene>
    <name evidence="3" type="ordered locus">Cag_0947</name>
</gene>
<evidence type="ECO:0000313" key="3">
    <source>
        <dbReference type="EMBL" id="ABB28210.1"/>
    </source>
</evidence>
<dbReference type="Pfam" id="PF02786">
    <property type="entry name" value="CPSase_L_D2"/>
    <property type="match status" value="1"/>
</dbReference>
<feature type="domain" description="ATP-grasp" evidence="2">
    <location>
        <begin position="231"/>
        <end position="488"/>
    </location>
</feature>
<dbReference type="OrthoDB" id="9803907at2"/>
<dbReference type="eggNOG" id="COG0189">
    <property type="taxonomic scope" value="Bacteria"/>
</dbReference>
<dbReference type="Gene3D" id="3.30.470.20">
    <property type="entry name" value="ATP-grasp fold, B domain"/>
    <property type="match status" value="2"/>
</dbReference>
<dbReference type="PROSITE" id="PS50975">
    <property type="entry name" value="ATP_GRASP"/>
    <property type="match status" value="1"/>
</dbReference>
<dbReference type="GO" id="GO:0005737">
    <property type="term" value="C:cytoplasm"/>
    <property type="evidence" value="ECO:0007669"/>
    <property type="project" value="TreeGrafter"/>
</dbReference>
<dbReference type="HOGENOM" id="CLU_423181_0_0_10"/>
<dbReference type="EMBL" id="CP000108">
    <property type="protein sequence ID" value="ABB28210.1"/>
    <property type="molecule type" value="Genomic_DNA"/>
</dbReference>
<evidence type="ECO:0000259" key="2">
    <source>
        <dbReference type="PROSITE" id="PS50975"/>
    </source>
</evidence>
<evidence type="ECO:0000256" key="1">
    <source>
        <dbReference type="PROSITE-ProRule" id="PRU00409"/>
    </source>
</evidence>